<evidence type="ECO:0000313" key="6">
    <source>
        <dbReference type="EMBL" id="MFD0912014.1"/>
    </source>
</evidence>
<evidence type="ECO:0000256" key="3">
    <source>
        <dbReference type="ARBA" id="ARBA00022679"/>
    </source>
</evidence>
<dbReference type="InterPro" id="IPR029026">
    <property type="entry name" value="tRNA_m1G_MTases_N"/>
</dbReference>
<dbReference type="SUPFAM" id="SSF55315">
    <property type="entry name" value="L30e-like"/>
    <property type="match status" value="1"/>
</dbReference>
<keyword evidence="7" id="KW-1185">Reference proteome</keyword>
<dbReference type="GO" id="GO:0008168">
    <property type="term" value="F:methyltransferase activity"/>
    <property type="evidence" value="ECO:0007669"/>
    <property type="project" value="UniProtKB-KW"/>
</dbReference>
<accession>A0ABW3F5H6</accession>
<dbReference type="CDD" id="cd18095">
    <property type="entry name" value="SpoU-like_rRNA-MTase"/>
    <property type="match status" value="1"/>
</dbReference>
<dbReference type="InterPro" id="IPR053888">
    <property type="entry name" value="MRM3-like_sub_bind"/>
</dbReference>
<evidence type="ECO:0000259" key="4">
    <source>
        <dbReference type="Pfam" id="PF00588"/>
    </source>
</evidence>
<proteinExistence type="inferred from homology"/>
<organism evidence="6 7">
    <name type="scientific">Methylophilus luteus</name>
    <dbReference type="NCBI Taxonomy" id="640108"/>
    <lineage>
        <taxon>Bacteria</taxon>
        <taxon>Pseudomonadati</taxon>
        <taxon>Pseudomonadota</taxon>
        <taxon>Betaproteobacteria</taxon>
        <taxon>Nitrosomonadales</taxon>
        <taxon>Methylophilaceae</taxon>
        <taxon>Methylophilus</taxon>
    </lineage>
</organism>
<dbReference type="SUPFAM" id="SSF75217">
    <property type="entry name" value="alpha/beta knot"/>
    <property type="match status" value="1"/>
</dbReference>
<dbReference type="GO" id="GO:0032259">
    <property type="term" value="P:methylation"/>
    <property type="evidence" value="ECO:0007669"/>
    <property type="project" value="UniProtKB-KW"/>
</dbReference>
<sequence length="263" mass="27986">MAFKHITSRDNPVYKHLRKLADNARERKKSGLTLLEGVHLIEAYVQTQGEPQLMIIPEGKSSLEATDLMQHLVDVDTIMLPTLMFADLAPVTSSSGIMALVPVPEIAVPATVDFALLIEDIQDPGNLGSMLRTAASAGVQCAYLTQGCTDAWSPKALRGGQGAQLILPLVENVVAREVVQQFGGLTLALTMQGDSLFAQPLREPVLFAVGNEGAGISAALQHAVQRCVSIPMAHQGVLALESLNAAAATAIALFECRRQRTAA</sequence>
<keyword evidence="2 6" id="KW-0489">Methyltransferase</keyword>
<protein>
    <submittedName>
        <fullName evidence="6">TrmH family RNA methyltransferase</fullName>
    </submittedName>
</protein>
<dbReference type="InterPro" id="IPR001537">
    <property type="entry name" value="SpoU_MeTrfase"/>
</dbReference>
<evidence type="ECO:0000313" key="7">
    <source>
        <dbReference type="Proteomes" id="UP001597128"/>
    </source>
</evidence>
<dbReference type="Gene3D" id="3.30.1330.30">
    <property type="match status" value="1"/>
</dbReference>
<comment type="caution">
    <text evidence="6">The sequence shown here is derived from an EMBL/GenBank/DDBJ whole genome shotgun (WGS) entry which is preliminary data.</text>
</comment>
<dbReference type="Pfam" id="PF00588">
    <property type="entry name" value="SpoU_methylase"/>
    <property type="match status" value="1"/>
</dbReference>
<gene>
    <name evidence="6" type="ORF">ACFQ1Z_00510</name>
</gene>
<evidence type="ECO:0000256" key="1">
    <source>
        <dbReference type="ARBA" id="ARBA00007228"/>
    </source>
</evidence>
<dbReference type="InterPro" id="IPR051259">
    <property type="entry name" value="rRNA_Methyltransferase"/>
</dbReference>
<evidence type="ECO:0000256" key="2">
    <source>
        <dbReference type="ARBA" id="ARBA00022603"/>
    </source>
</evidence>
<reference evidence="7" key="1">
    <citation type="journal article" date="2019" name="Int. J. Syst. Evol. Microbiol.">
        <title>The Global Catalogue of Microorganisms (GCM) 10K type strain sequencing project: providing services to taxonomists for standard genome sequencing and annotation.</title>
        <authorList>
            <consortium name="The Broad Institute Genomics Platform"/>
            <consortium name="The Broad Institute Genome Sequencing Center for Infectious Disease"/>
            <person name="Wu L."/>
            <person name="Ma J."/>
        </authorList>
    </citation>
    <scope>NUCLEOTIDE SEQUENCE [LARGE SCALE GENOMIC DNA]</scope>
    <source>
        <strain evidence="7">CCUG 58412</strain>
    </source>
</reference>
<evidence type="ECO:0000259" key="5">
    <source>
        <dbReference type="Pfam" id="PF22435"/>
    </source>
</evidence>
<keyword evidence="3" id="KW-0808">Transferase</keyword>
<comment type="similarity">
    <text evidence="1">Belongs to the class IV-like SAM-binding methyltransferase superfamily. RNA methyltransferase TrmH family.</text>
</comment>
<dbReference type="EMBL" id="JBHTKB010000001">
    <property type="protein sequence ID" value="MFD0912014.1"/>
    <property type="molecule type" value="Genomic_DNA"/>
</dbReference>
<dbReference type="Proteomes" id="UP001597128">
    <property type="component" value="Unassembled WGS sequence"/>
</dbReference>
<name>A0ABW3F5H6_9PROT</name>
<feature type="domain" description="MRM3-like substrate binding" evidence="5">
    <location>
        <begin position="11"/>
        <end position="99"/>
    </location>
</feature>
<feature type="domain" description="tRNA/rRNA methyltransferase SpoU type" evidence="4">
    <location>
        <begin position="114"/>
        <end position="254"/>
    </location>
</feature>
<dbReference type="Pfam" id="PF22435">
    <property type="entry name" value="MRM3-like_sub_bind"/>
    <property type="match status" value="1"/>
</dbReference>
<dbReference type="PANTHER" id="PTHR43191">
    <property type="entry name" value="RRNA METHYLTRANSFERASE 3"/>
    <property type="match status" value="1"/>
</dbReference>
<dbReference type="InterPro" id="IPR029028">
    <property type="entry name" value="Alpha/beta_knot_MTases"/>
</dbReference>
<dbReference type="RefSeq" id="WP_379054560.1">
    <property type="nucleotide sequence ID" value="NZ_JBHTKB010000001.1"/>
</dbReference>
<dbReference type="PANTHER" id="PTHR43191:SF2">
    <property type="entry name" value="RRNA METHYLTRANSFERASE 3, MITOCHONDRIAL"/>
    <property type="match status" value="1"/>
</dbReference>
<dbReference type="InterPro" id="IPR029064">
    <property type="entry name" value="Ribosomal_eL30-like_sf"/>
</dbReference>
<dbReference type="Gene3D" id="3.40.1280.10">
    <property type="match status" value="1"/>
</dbReference>